<gene>
    <name evidence="1" type="ORF">OJF2_53100</name>
</gene>
<sequence length="293" mass="33198">MSRLPGLDFPHPREDASGLLRVGTSGFSYREWRGEFYPDRLPARSWFAYYSSRFSSVEINSTFYRPPSAAILARWREQAPPAFRFALKASRAITHERKLRDCRDEVARMSSEYAPLGESLSCILFQLPPSLKRDMDLMRRFLRDAGQGLRGAGISPGLAIEFRHTSWNQPEVLSLLAEHGTAFVFHDMEDSDGWTWRDGRLASSEMVLEPAQIVELSSTLMYVRFHGTAGKYAGSYGRERLTPWATLARACLDRGRAVEAYFNNTMDAAAPDDARLFAELVSGREDESRGRPQ</sequence>
<dbReference type="AlphaFoldDB" id="A0A5B9W9G5"/>
<organism evidence="1 2">
    <name type="scientific">Aquisphaera giovannonii</name>
    <dbReference type="NCBI Taxonomy" id="406548"/>
    <lineage>
        <taxon>Bacteria</taxon>
        <taxon>Pseudomonadati</taxon>
        <taxon>Planctomycetota</taxon>
        <taxon>Planctomycetia</taxon>
        <taxon>Isosphaerales</taxon>
        <taxon>Isosphaeraceae</taxon>
        <taxon>Aquisphaera</taxon>
    </lineage>
</organism>
<proteinExistence type="predicted"/>
<dbReference type="InterPro" id="IPR036520">
    <property type="entry name" value="UPF0759_sf"/>
</dbReference>
<dbReference type="EMBL" id="CP042997">
    <property type="protein sequence ID" value="QEH36725.1"/>
    <property type="molecule type" value="Genomic_DNA"/>
</dbReference>
<evidence type="ECO:0000313" key="2">
    <source>
        <dbReference type="Proteomes" id="UP000324233"/>
    </source>
</evidence>
<dbReference type="PANTHER" id="PTHR30348">
    <property type="entry name" value="UNCHARACTERIZED PROTEIN YECE"/>
    <property type="match status" value="1"/>
</dbReference>
<dbReference type="InterPro" id="IPR002763">
    <property type="entry name" value="DUF72"/>
</dbReference>
<dbReference type="PANTHER" id="PTHR30348:SF4">
    <property type="entry name" value="DUF72 DOMAIN-CONTAINING PROTEIN"/>
    <property type="match status" value="1"/>
</dbReference>
<name>A0A5B9W9G5_9BACT</name>
<dbReference type="KEGG" id="agv:OJF2_53100"/>
<dbReference type="Pfam" id="PF01904">
    <property type="entry name" value="DUF72"/>
    <property type="match status" value="1"/>
</dbReference>
<keyword evidence="2" id="KW-1185">Reference proteome</keyword>
<reference evidence="1 2" key="1">
    <citation type="submission" date="2019-08" db="EMBL/GenBank/DDBJ databases">
        <title>Deep-cultivation of Planctomycetes and their phenomic and genomic characterization uncovers novel biology.</title>
        <authorList>
            <person name="Wiegand S."/>
            <person name="Jogler M."/>
            <person name="Boedeker C."/>
            <person name="Pinto D."/>
            <person name="Vollmers J."/>
            <person name="Rivas-Marin E."/>
            <person name="Kohn T."/>
            <person name="Peeters S.H."/>
            <person name="Heuer A."/>
            <person name="Rast P."/>
            <person name="Oberbeckmann S."/>
            <person name="Bunk B."/>
            <person name="Jeske O."/>
            <person name="Meyerdierks A."/>
            <person name="Storesund J.E."/>
            <person name="Kallscheuer N."/>
            <person name="Luecker S."/>
            <person name="Lage O.M."/>
            <person name="Pohl T."/>
            <person name="Merkel B.J."/>
            <person name="Hornburger P."/>
            <person name="Mueller R.-W."/>
            <person name="Bruemmer F."/>
            <person name="Labrenz M."/>
            <person name="Spormann A.M."/>
            <person name="Op den Camp H."/>
            <person name="Overmann J."/>
            <person name="Amann R."/>
            <person name="Jetten M.S.M."/>
            <person name="Mascher T."/>
            <person name="Medema M.H."/>
            <person name="Devos D.P."/>
            <person name="Kaster A.-K."/>
            <person name="Ovreas L."/>
            <person name="Rohde M."/>
            <person name="Galperin M.Y."/>
            <person name="Jogler C."/>
        </authorList>
    </citation>
    <scope>NUCLEOTIDE SEQUENCE [LARGE SCALE GENOMIC DNA]</scope>
    <source>
        <strain evidence="1 2">OJF2</strain>
    </source>
</reference>
<dbReference type="Gene3D" id="3.20.20.410">
    <property type="entry name" value="Protein of unknown function UPF0759"/>
    <property type="match status" value="1"/>
</dbReference>
<evidence type="ECO:0008006" key="3">
    <source>
        <dbReference type="Google" id="ProtNLM"/>
    </source>
</evidence>
<dbReference type="Proteomes" id="UP000324233">
    <property type="component" value="Chromosome"/>
</dbReference>
<protein>
    <recommendedName>
        <fullName evidence="3">DUF72 domain-containing protein</fullName>
    </recommendedName>
</protein>
<accession>A0A5B9W9G5</accession>
<dbReference type="RefSeq" id="WP_168222044.1">
    <property type="nucleotide sequence ID" value="NZ_CP042997.1"/>
</dbReference>
<evidence type="ECO:0000313" key="1">
    <source>
        <dbReference type="EMBL" id="QEH36725.1"/>
    </source>
</evidence>
<dbReference type="SUPFAM" id="SSF117396">
    <property type="entry name" value="TM1631-like"/>
    <property type="match status" value="1"/>
</dbReference>